<dbReference type="InterPro" id="IPR036291">
    <property type="entry name" value="NAD(P)-bd_dom_sf"/>
</dbReference>
<dbReference type="Proteomes" id="UP001595989">
    <property type="component" value="Unassembled WGS sequence"/>
</dbReference>
<dbReference type="PIRSF" id="PIRSF001439">
    <property type="entry name" value="CryM"/>
    <property type="match status" value="1"/>
</dbReference>
<dbReference type="Gene3D" id="3.40.50.720">
    <property type="entry name" value="NAD(P)-binding Rossmann-like Domain"/>
    <property type="match status" value="1"/>
</dbReference>
<organism evidence="1 2">
    <name type="scientific">Virgibacillus kekensis</name>
    <dbReference type="NCBI Taxonomy" id="202261"/>
    <lineage>
        <taxon>Bacteria</taxon>
        <taxon>Bacillati</taxon>
        <taxon>Bacillota</taxon>
        <taxon>Bacilli</taxon>
        <taxon>Bacillales</taxon>
        <taxon>Bacillaceae</taxon>
        <taxon>Virgibacillus</taxon>
    </lineage>
</organism>
<reference evidence="2" key="1">
    <citation type="journal article" date="2019" name="Int. J. Syst. Evol. Microbiol.">
        <title>The Global Catalogue of Microorganisms (GCM) 10K type strain sequencing project: providing services to taxonomists for standard genome sequencing and annotation.</title>
        <authorList>
            <consortium name="The Broad Institute Genomics Platform"/>
            <consortium name="The Broad Institute Genome Sequencing Center for Infectious Disease"/>
            <person name="Wu L."/>
            <person name="Ma J."/>
        </authorList>
    </citation>
    <scope>NUCLEOTIDE SEQUENCE [LARGE SCALE GENOMIC DNA]</scope>
    <source>
        <strain evidence="2">CGMCC 4.7426</strain>
    </source>
</reference>
<name>A0ABV9DHT9_9BACI</name>
<dbReference type="Gene3D" id="3.30.1780.10">
    <property type="entry name" value="ornithine cyclodeaminase, domain 1"/>
    <property type="match status" value="1"/>
</dbReference>
<sequence>MDILSAQDINKLITMEEVIRAIENYYLNEEANDETSPDRMHVDDDDNTALLMPAFYGDYYSVKLVGVAPHNTEAGKPTIHGTMLLHDRKTMEPIMVCDAMPITALRTGALGGLGMKYISSPDASSIGIIGTGTQGWSHLQSACAVRPIKTVYVYNRSQKKMADFIARAEKEFPELTVKESKVEDLVQYSDIIITTTTSPRPVLPDVDPSVWKGKQVIAVGSFKPNMQELPDSLFKQVDAFYVDGYSAFNESGDMIRAGKFGANENDAMSLEEIISKQHTPENIAEKTLVFKSVGMSIFDLVATKAIYEKIKQQKGD</sequence>
<protein>
    <submittedName>
        <fullName evidence="1">Ornithine cyclodeaminase family protein</fullName>
    </submittedName>
</protein>
<dbReference type="PANTHER" id="PTHR13812:SF19">
    <property type="entry name" value="KETIMINE REDUCTASE MU-CRYSTALLIN"/>
    <property type="match status" value="1"/>
</dbReference>
<dbReference type="Pfam" id="PF02423">
    <property type="entry name" value="OCD_Mu_crystall"/>
    <property type="match status" value="1"/>
</dbReference>
<gene>
    <name evidence="1" type="ORF">ACFO3D_05425</name>
</gene>
<comment type="caution">
    <text evidence="1">The sequence shown here is derived from an EMBL/GenBank/DDBJ whole genome shotgun (WGS) entry which is preliminary data.</text>
</comment>
<dbReference type="InterPro" id="IPR023401">
    <property type="entry name" value="ODC_N"/>
</dbReference>
<dbReference type="EMBL" id="JBHSFU010000004">
    <property type="protein sequence ID" value="MFC4557648.1"/>
    <property type="molecule type" value="Genomic_DNA"/>
</dbReference>
<proteinExistence type="predicted"/>
<evidence type="ECO:0000313" key="2">
    <source>
        <dbReference type="Proteomes" id="UP001595989"/>
    </source>
</evidence>
<dbReference type="PANTHER" id="PTHR13812">
    <property type="entry name" value="KETIMINE REDUCTASE MU-CRYSTALLIN"/>
    <property type="match status" value="1"/>
</dbReference>
<dbReference type="InterPro" id="IPR003462">
    <property type="entry name" value="ODC_Mu_crystall"/>
</dbReference>
<keyword evidence="2" id="KW-1185">Reference proteome</keyword>
<dbReference type="SUPFAM" id="SSF51735">
    <property type="entry name" value="NAD(P)-binding Rossmann-fold domains"/>
    <property type="match status" value="1"/>
</dbReference>
<accession>A0ABV9DHT9</accession>
<evidence type="ECO:0000313" key="1">
    <source>
        <dbReference type="EMBL" id="MFC4557648.1"/>
    </source>
</evidence>
<dbReference type="RefSeq" id="WP_390293630.1">
    <property type="nucleotide sequence ID" value="NZ_JBHSFU010000004.1"/>
</dbReference>